<reference evidence="1 2" key="1">
    <citation type="submission" date="2023-09" db="EMBL/GenBank/DDBJ databases">
        <authorList>
            <person name="Zhai L."/>
        </authorList>
    </citation>
    <scope>NUCLEOTIDE SEQUENCE [LARGE SCALE GENOMIC DNA]</scope>
    <source>
        <strain evidence="1 2">5 N-1</strain>
    </source>
</reference>
<dbReference type="EMBL" id="JAVJAN010000018">
    <property type="protein sequence ID" value="MDR5587391.1"/>
    <property type="molecule type" value="Genomic_DNA"/>
</dbReference>
<proteinExistence type="predicted"/>
<protein>
    <submittedName>
        <fullName evidence="1">Uncharacterized protein</fullName>
    </submittedName>
</protein>
<dbReference type="RefSeq" id="WP_309556377.1">
    <property type="nucleotide sequence ID" value="NZ_JAVJAN010000018.1"/>
</dbReference>
<sequence>MEIVLSGDMYDEKISVKYDDMIIYNGYVDNLVTSEDVDSDVELKLNYSNQSNQSNVIARRLGEEILWIPNIKYCFKEKYKYIAIIFSVAEFKKLWDSMRYNFQDDINKIKEVTNEEVMLTWYITSNIRESTDSIDDYAKILSSKFICTDIDGENINKQILKLFNYNEILDKINLVGICEGSNNIINANIYLDDNIEWDAIKIVDETNIYLNLCNKKYIPMNFK</sequence>
<evidence type="ECO:0000313" key="1">
    <source>
        <dbReference type="EMBL" id="MDR5587391.1"/>
    </source>
</evidence>
<evidence type="ECO:0000313" key="2">
    <source>
        <dbReference type="Proteomes" id="UP001256646"/>
    </source>
</evidence>
<organism evidence="1 2">
    <name type="scientific">Clostridium aquiflavi</name>
    <dbReference type="NCBI Taxonomy" id="3073603"/>
    <lineage>
        <taxon>Bacteria</taxon>
        <taxon>Bacillati</taxon>
        <taxon>Bacillota</taxon>
        <taxon>Clostridia</taxon>
        <taxon>Eubacteriales</taxon>
        <taxon>Clostridiaceae</taxon>
        <taxon>Clostridium</taxon>
    </lineage>
</organism>
<comment type="caution">
    <text evidence="1">The sequence shown here is derived from an EMBL/GenBank/DDBJ whole genome shotgun (WGS) entry which is preliminary data.</text>
</comment>
<name>A0ABU1EG74_9CLOT</name>
<keyword evidence="2" id="KW-1185">Reference proteome</keyword>
<dbReference type="Proteomes" id="UP001256646">
    <property type="component" value="Unassembled WGS sequence"/>
</dbReference>
<accession>A0ABU1EG74</accession>
<gene>
    <name evidence="1" type="ORF">RGC78_07885</name>
</gene>